<evidence type="ECO:0000256" key="8">
    <source>
        <dbReference type="ARBA" id="ARBA00048679"/>
    </source>
</evidence>
<gene>
    <name evidence="10" type="ORF">CTOB1V02_LOCUS4881</name>
</gene>
<dbReference type="InterPro" id="IPR000719">
    <property type="entry name" value="Prot_kinase_dom"/>
</dbReference>
<dbReference type="InterPro" id="IPR032171">
    <property type="entry name" value="COR-A"/>
</dbReference>
<dbReference type="GO" id="GO:0007165">
    <property type="term" value="P:signal transduction"/>
    <property type="evidence" value="ECO:0007669"/>
    <property type="project" value="TreeGrafter"/>
</dbReference>
<feature type="compositionally biased region" description="Polar residues" evidence="9">
    <location>
        <begin position="2258"/>
        <end position="2267"/>
    </location>
</feature>
<feature type="compositionally biased region" description="Low complexity" evidence="9">
    <location>
        <begin position="793"/>
        <end position="803"/>
    </location>
</feature>
<dbReference type="InterPro" id="IPR017441">
    <property type="entry name" value="Protein_kinase_ATP_BS"/>
</dbReference>
<comment type="catalytic activity">
    <reaction evidence="7">
        <text>L-threonyl-[protein] + ATP = O-phospho-L-threonyl-[protein] + ADP + H(+)</text>
        <dbReference type="Rhea" id="RHEA:46608"/>
        <dbReference type="Rhea" id="RHEA-COMP:11060"/>
        <dbReference type="Rhea" id="RHEA-COMP:11605"/>
        <dbReference type="ChEBI" id="CHEBI:15378"/>
        <dbReference type="ChEBI" id="CHEBI:30013"/>
        <dbReference type="ChEBI" id="CHEBI:30616"/>
        <dbReference type="ChEBI" id="CHEBI:61977"/>
        <dbReference type="ChEBI" id="CHEBI:456216"/>
        <dbReference type="EC" id="2.7.11.1"/>
    </reaction>
</comment>
<dbReference type="PROSITE" id="PS50011">
    <property type="entry name" value="PROTEIN_KINASE_DOM"/>
    <property type="match status" value="1"/>
</dbReference>
<comment type="catalytic activity">
    <reaction evidence="8">
        <text>L-seryl-[protein] + ATP = O-phospho-L-seryl-[protein] + ADP + H(+)</text>
        <dbReference type="Rhea" id="RHEA:17989"/>
        <dbReference type="Rhea" id="RHEA-COMP:9863"/>
        <dbReference type="Rhea" id="RHEA-COMP:11604"/>
        <dbReference type="ChEBI" id="CHEBI:15378"/>
        <dbReference type="ChEBI" id="CHEBI:29999"/>
        <dbReference type="ChEBI" id="CHEBI:30616"/>
        <dbReference type="ChEBI" id="CHEBI:83421"/>
        <dbReference type="ChEBI" id="CHEBI:456216"/>
        <dbReference type="EC" id="2.7.11.1"/>
    </reaction>
</comment>
<dbReference type="InterPro" id="IPR011009">
    <property type="entry name" value="Kinase-like_dom_sf"/>
</dbReference>
<dbReference type="InterPro" id="IPR020859">
    <property type="entry name" value="ROC"/>
</dbReference>
<dbReference type="InterPro" id="IPR050167">
    <property type="entry name" value="Ser_Thr_protein_kinase"/>
</dbReference>
<dbReference type="GO" id="GO:0005737">
    <property type="term" value="C:cytoplasm"/>
    <property type="evidence" value="ECO:0007669"/>
    <property type="project" value="TreeGrafter"/>
</dbReference>
<evidence type="ECO:0000256" key="4">
    <source>
        <dbReference type="ARBA" id="ARBA00022741"/>
    </source>
</evidence>
<organism evidence="10">
    <name type="scientific">Cyprideis torosa</name>
    <dbReference type="NCBI Taxonomy" id="163714"/>
    <lineage>
        <taxon>Eukaryota</taxon>
        <taxon>Metazoa</taxon>
        <taxon>Ecdysozoa</taxon>
        <taxon>Arthropoda</taxon>
        <taxon>Crustacea</taxon>
        <taxon>Oligostraca</taxon>
        <taxon>Ostracoda</taxon>
        <taxon>Podocopa</taxon>
        <taxon>Podocopida</taxon>
        <taxon>Cytherocopina</taxon>
        <taxon>Cytheroidea</taxon>
        <taxon>Cytherideidae</taxon>
        <taxon>Cyprideis</taxon>
    </lineage>
</organism>
<feature type="region of interest" description="Disordered" evidence="9">
    <location>
        <begin position="1744"/>
        <end position="1775"/>
    </location>
</feature>
<dbReference type="Pfam" id="PF16095">
    <property type="entry name" value="COR-A"/>
    <property type="match status" value="1"/>
</dbReference>
<dbReference type="SUPFAM" id="SSF52540">
    <property type="entry name" value="P-loop containing nucleoside triphosphate hydrolases"/>
    <property type="match status" value="1"/>
</dbReference>
<dbReference type="InterPro" id="IPR008271">
    <property type="entry name" value="Ser/Thr_kinase_AS"/>
</dbReference>
<dbReference type="Pfam" id="PF08477">
    <property type="entry name" value="Roc"/>
    <property type="match status" value="1"/>
</dbReference>
<dbReference type="InterPro" id="IPR017850">
    <property type="entry name" value="Alkaline_phosphatase_core_sf"/>
</dbReference>
<feature type="compositionally biased region" description="Basic and acidic residues" evidence="9">
    <location>
        <begin position="2371"/>
        <end position="2386"/>
    </location>
</feature>
<dbReference type="SUPFAM" id="SSF53649">
    <property type="entry name" value="Alkaline phosphatase-like"/>
    <property type="match status" value="1"/>
</dbReference>
<dbReference type="Gene3D" id="1.10.510.10">
    <property type="entry name" value="Transferase(Phosphotransferase) domain 1"/>
    <property type="match status" value="2"/>
</dbReference>
<dbReference type="GO" id="GO:0004672">
    <property type="term" value="F:protein kinase activity"/>
    <property type="evidence" value="ECO:0007669"/>
    <property type="project" value="InterPro"/>
</dbReference>
<protein>
    <recommendedName>
        <fullName evidence="1">non-specific serine/threonine protein kinase</fullName>
        <ecNumber evidence="1">2.7.11.1</ecNumber>
    </recommendedName>
</protein>
<dbReference type="InterPro" id="IPR002591">
    <property type="entry name" value="Phosphodiest/P_Trfase"/>
</dbReference>
<dbReference type="SUPFAM" id="SSF52058">
    <property type="entry name" value="L domain-like"/>
    <property type="match status" value="1"/>
</dbReference>
<proteinExistence type="predicted"/>
<dbReference type="PROSITE" id="PS00108">
    <property type="entry name" value="PROTEIN_KINASE_ST"/>
    <property type="match status" value="2"/>
</dbReference>
<feature type="region of interest" description="Disordered" evidence="9">
    <location>
        <begin position="1823"/>
        <end position="1853"/>
    </location>
</feature>
<keyword evidence="5" id="KW-0418">Kinase</keyword>
<dbReference type="OrthoDB" id="10252328at2759"/>
<dbReference type="Pfam" id="PF00069">
    <property type="entry name" value="Pkinase"/>
    <property type="match status" value="2"/>
</dbReference>
<dbReference type="InterPro" id="IPR027417">
    <property type="entry name" value="P-loop_NTPase"/>
</dbReference>
<dbReference type="SUPFAM" id="SSF56112">
    <property type="entry name" value="Protein kinase-like (PK-like)"/>
    <property type="match status" value="2"/>
</dbReference>
<dbReference type="InterPro" id="IPR032675">
    <property type="entry name" value="LRR_dom_sf"/>
</dbReference>
<keyword evidence="4" id="KW-0547">Nucleotide-binding</keyword>
<name>A0A7R8W8L6_9CRUS</name>
<dbReference type="PROSITE" id="PS00107">
    <property type="entry name" value="PROTEIN_KINASE_ATP"/>
    <property type="match status" value="1"/>
</dbReference>
<keyword evidence="2" id="KW-0808">Transferase</keyword>
<dbReference type="PANTHER" id="PTHR23257:SF958">
    <property type="entry name" value="SERINE_THREONINE-PROTEIN KINASE WNK4"/>
    <property type="match status" value="1"/>
</dbReference>
<feature type="region of interest" description="Disordered" evidence="9">
    <location>
        <begin position="2211"/>
        <end position="2233"/>
    </location>
</feature>
<feature type="compositionally biased region" description="Polar residues" evidence="9">
    <location>
        <begin position="2219"/>
        <end position="2233"/>
    </location>
</feature>
<dbReference type="Gene3D" id="3.40.50.300">
    <property type="entry name" value="P-loop containing nucleotide triphosphate hydrolases"/>
    <property type="match status" value="1"/>
</dbReference>
<dbReference type="Gene3D" id="3.80.10.10">
    <property type="entry name" value="Ribonuclease Inhibitor"/>
    <property type="match status" value="1"/>
</dbReference>
<dbReference type="SMART" id="SM00220">
    <property type="entry name" value="S_TKc"/>
    <property type="match status" value="1"/>
</dbReference>
<dbReference type="GO" id="GO:0005524">
    <property type="term" value="F:ATP binding"/>
    <property type="evidence" value="ECO:0007669"/>
    <property type="project" value="UniProtKB-UniRule"/>
</dbReference>
<dbReference type="EMBL" id="OB660990">
    <property type="protein sequence ID" value="CAD7226970.1"/>
    <property type="molecule type" value="Genomic_DNA"/>
</dbReference>
<evidence type="ECO:0000256" key="2">
    <source>
        <dbReference type="ARBA" id="ARBA00022679"/>
    </source>
</evidence>
<dbReference type="PRINTS" id="PR00449">
    <property type="entry name" value="RASTRNSFRMNG"/>
</dbReference>
<keyword evidence="6" id="KW-0067">ATP-binding</keyword>
<feature type="region of interest" description="Disordered" evidence="9">
    <location>
        <begin position="2360"/>
        <end position="2417"/>
    </location>
</feature>
<feature type="non-terminal residue" evidence="10">
    <location>
        <position position="2417"/>
    </location>
</feature>
<dbReference type="Gene3D" id="3.30.1360.180">
    <property type="match status" value="1"/>
</dbReference>
<dbReference type="Pfam" id="PF01663">
    <property type="entry name" value="Phosphodiest"/>
    <property type="match status" value="1"/>
</dbReference>
<evidence type="ECO:0000256" key="7">
    <source>
        <dbReference type="ARBA" id="ARBA00047899"/>
    </source>
</evidence>
<dbReference type="Pfam" id="PF23748">
    <property type="entry name" value="Beta-prop_LRRK2"/>
    <property type="match status" value="1"/>
</dbReference>
<reference evidence="10" key="1">
    <citation type="submission" date="2020-11" db="EMBL/GenBank/DDBJ databases">
        <authorList>
            <person name="Tran Van P."/>
        </authorList>
    </citation>
    <scope>NUCLEOTIDE SEQUENCE</scope>
</reference>
<feature type="region of interest" description="Disordered" evidence="9">
    <location>
        <begin position="788"/>
        <end position="825"/>
    </location>
</feature>
<dbReference type="InterPro" id="IPR056602">
    <property type="entry name" value="Beta-prop_LRRK2"/>
</dbReference>
<sequence length="2417" mass="269582">TSSSSVAPGGRGRLLFPSLTMLDLSRNKLRAVPSHIHELASLSVLNIGGNHEITQLPPTMGLLSRLWNLNCLGCGLQEPLRSMIESRRYKTLDVVGYLRSILEDAKPYARMKLMVVGVQGIGKTSLLELMRQEGSGRRKSQEHWGKRMGNKGMTLKTSRGTTLSTVGVDISDWTYERKTKGGGSAYGPVSFRTWDFGGQQEYYATHQYFLSKRSIYLVLWKITDGEAGIRALQQWLVNIQARAPNSPAIIVGTHSDLAREQFPPKYNEHLQSIIRSKFINVVDQDKLGLPRVLDSVEVSCKTRRNVRLLCNIVYDAVFSLRSPGSKERLLDQLVPATYLMLEEIVGILVQERRNQGLDPVLTSEEYRTSVAQEMSTRYGRSFRDAAELNQATYFLHENGVLLHYEDATLKELYFLDPQWLCDTLAHVVTIREINPFAKNGVMKLSDLPHLFKSSGGTGSQALASYVLSLLNKFEVGLTWNSRHLLIPSLLPSESQIRCGIPGCEVRIPVRSRNWKKAHRIPHSQTSDIITGPVLAETPKAIQVSHQKTESSPPLRRLLLMCYFPSGFWPRLMARLLADDVLMDVIQGFFDAPPEVLSDADFRSVLSASGEWSLWQTGMELRYAESKIFTMQELHPNLSYSPVNYRDCKVLLKQEDSSWTTVDLTESAILEICVPNEYVVLKKQYQTDTKEGSPIQSVMLSPNPACVSKLIAIATDHLDTLLEDWYPSLGTRFVHTSEGKFLVTRLIPCPGCLQDQEFHQEADNGSGDWLRKLRTDGLTEIRGIHRLSRLSQTSSHRSASVSPSRLHLQDRLSRESYASETDSGVSAGDLARQVAIPSVEGHPEVLSTSDDQSRSSFPLSVPPLYAFSVEEAILMSYSNKRCLECPSHRSLALEQVAPDVVFLDLGERHLIPPESLRRGNLLGRGAFGFVFRATWFTRRLEQPLDVALKMLQPCDPGDDAPHSAGVAHQAAVKKWDRDPEQYACKAYCTARQELHVLSTLRHPHIVAMVGVTPRPLALVLELAPGGALDSKLRNYRRSGSRLLARTVQLVALQLARALEYLHAQHVIYRDLKAENVLVWRFPSPQEVALGEDDSQVASEVWIKLADYGISRSVLPSGAKGFGGTEGFMAPEILRFNGEEEYTEKVDCFSFGMFLYELITLRQPFEGVDSAKETILEGGRPLVTRHETSLYPSYLLDLMVASWSQQPSDRPSAANILSICSAPEFLHCQDVVGLEGQKAVIAAALVVPPKTLARALEYLHAQHVIYRDLKAENVLVWRFPSPQEVALGEDDSQVASEVWIKLADYGISRSVLPSGAKGFGGTEGFMAPEILRFNGEEEYTEKVDCFSFGMFLYELITLRQPFEGVDSAKETILEGGRPLVTRHETSLYPSYLLDLMVASWSQQPSDRPSAANILSICSAPEFLHCQDVVGLEGQKAVIAAALVVPPKTVNAEGELVSSEPELWISRCGCTVDVVSCDRKWKNYQVYRRLIRRLGTLDRLFSYELEPDAQEISTVRCLVDLPQLARVAVALSNGRLFLCRSDVIPDSRTFGEGSFVMTELGVSSQVLFMLAYRIPKADTLELWAGQSSGVVSIFNLHKGQVTSQEVMLHNDPLAQKMDVQQVVTAEATGSADLQNFVFTYVYPGSVVFQWDATTHELKTKLDCSKLVPCSESLQSMPLEEHLSPGKCQVTSLMVVGSSVYVGTTWGCLIIAEGLSLRPMVVFRPFQEEVRLIQPMWLQFIKETKKNQRDMQLPTKQQSEPSLEEDSVSVSSDSSRSPVDLTTPKVFLATVEGLSLRPMVVFRPFQEEVRLIQPMWLQFIKETKKNQRDMQLPTKQQSEPSLEEDSVSVSSDSSRSPVDLTTPKVFLATVETHNVVANEILNPHTNELVNMFGGSSAAQDLINWNPDISPIWIQNQVHDPDTRISGVSMWPGDVYTYGGLFPVHVNLFNRSETWKNRLDTALAWMTDAEDPANLVVFYIEEPDSKGHDFGPWSREVKQVVQEIDEFMGYLEQSFRNAGLWDRVNLIVTSDHGMEATPPDNLIPLIHKDLYQIGGTTPIHLIYPRRASDTEFLLQAFQQDSADKNYTVYARDSIPERFHYSNSELLPPILLVADLGWNFDTAWWANWTDDQRHSMYGQHGWDNTLPSMHPFLLGHGPLFKQGYVWTPSQDGEPFQSVDIYPLLCHMLDITPKPHNGSLAVSSTLLRNPPFQKRFDWGHPVISSDGDSNAQPSDSQSSLHMQQYEILLSDDAARLRDRPLIASAQDTTLSNMTGVDAKGGPVSEDGEEEEGGSDAGYCQGGSEDPKRSDGGGAGAVSGKKAAVAPPPPMGRWSLRKSIRERAHRMHMRLHNGKLWILNTMGQNQPVLSDMDSSGSGRDQECNDAKKGKDGKRVVAFPSGGQSGPPAKKGVRIKSDSGFYATVT</sequence>
<dbReference type="FunFam" id="3.40.50.300:FF:001518">
    <property type="entry name" value="Leucine-rich repeat kinase, isoform C"/>
    <property type="match status" value="1"/>
</dbReference>
<dbReference type="Gene3D" id="3.40.720.10">
    <property type="entry name" value="Alkaline Phosphatase, subunit A"/>
    <property type="match status" value="1"/>
</dbReference>
<evidence type="ECO:0000256" key="6">
    <source>
        <dbReference type="ARBA" id="ARBA00022840"/>
    </source>
</evidence>
<dbReference type="PANTHER" id="PTHR23257">
    <property type="entry name" value="SERINE-THREONINE PROTEIN KINASE"/>
    <property type="match status" value="1"/>
</dbReference>
<evidence type="ECO:0000256" key="3">
    <source>
        <dbReference type="ARBA" id="ARBA00022737"/>
    </source>
</evidence>
<feature type="compositionally biased region" description="Low complexity" evidence="9">
    <location>
        <begin position="1843"/>
        <end position="1853"/>
    </location>
</feature>
<dbReference type="EC" id="2.7.11.1" evidence="1"/>
<evidence type="ECO:0000256" key="1">
    <source>
        <dbReference type="ARBA" id="ARBA00012513"/>
    </source>
</evidence>
<evidence type="ECO:0000313" key="10">
    <source>
        <dbReference type="EMBL" id="CAD7226970.1"/>
    </source>
</evidence>
<feature type="region of interest" description="Disordered" evidence="9">
    <location>
        <begin position="2258"/>
        <end position="2326"/>
    </location>
</feature>
<evidence type="ECO:0000256" key="5">
    <source>
        <dbReference type="ARBA" id="ARBA00022777"/>
    </source>
</evidence>
<feature type="compositionally biased region" description="Low complexity" evidence="9">
    <location>
        <begin position="1764"/>
        <end position="1775"/>
    </location>
</feature>
<accession>A0A7R8W8L6</accession>
<evidence type="ECO:0000256" key="9">
    <source>
        <dbReference type="SAM" id="MobiDB-lite"/>
    </source>
</evidence>
<dbReference type="Gene3D" id="3.30.70.1390">
    <property type="entry name" value="ROC domain from the Parkinson's disease-associated leucine-rich repeat kinase 2"/>
    <property type="match status" value="1"/>
</dbReference>
<dbReference type="CDD" id="cd16018">
    <property type="entry name" value="Enpp"/>
    <property type="match status" value="1"/>
</dbReference>
<keyword evidence="3" id="KW-0677">Repeat</keyword>
<feature type="compositionally biased region" description="Polar residues" evidence="9">
    <location>
        <begin position="2360"/>
        <end position="2370"/>
    </location>
</feature>
<dbReference type="FunFam" id="1.10.510.10:FF:001242">
    <property type="entry name" value="Leucine-rich repeat serine/threonine-protein kinase 1"/>
    <property type="match status" value="1"/>
</dbReference>
<dbReference type="PROSITE" id="PS51424">
    <property type="entry name" value="ROC"/>
    <property type="match status" value="1"/>
</dbReference>